<feature type="signal peptide" evidence="4">
    <location>
        <begin position="1"/>
        <end position="22"/>
    </location>
</feature>
<dbReference type="CDD" id="cd03019">
    <property type="entry name" value="DsbA_DsbA"/>
    <property type="match status" value="1"/>
</dbReference>
<dbReference type="Gene3D" id="3.40.30.10">
    <property type="entry name" value="Glutaredoxin"/>
    <property type="match status" value="1"/>
</dbReference>
<dbReference type="InterPro" id="IPR036249">
    <property type="entry name" value="Thioredoxin-like_sf"/>
</dbReference>
<comment type="subcellular location">
    <subcellularLocation>
        <location evidence="2">Periplasm</location>
    </subcellularLocation>
</comment>
<protein>
    <recommendedName>
        <fullName evidence="2">Thiol:disulfide interchange protein</fullName>
    </recommendedName>
</protein>
<keyword evidence="7" id="KW-1185">Reference proteome</keyword>
<dbReference type="InterPro" id="IPR013766">
    <property type="entry name" value="Thioredoxin_domain"/>
</dbReference>
<dbReference type="PROSITE" id="PS51352">
    <property type="entry name" value="THIOREDOXIN_2"/>
    <property type="match status" value="1"/>
</dbReference>
<accession>A0A7X5UCE0</accession>
<dbReference type="EMBL" id="JAARLZ010000009">
    <property type="protein sequence ID" value="NII07888.1"/>
    <property type="molecule type" value="Genomic_DNA"/>
</dbReference>
<dbReference type="Proteomes" id="UP000490980">
    <property type="component" value="Unassembled WGS sequence"/>
</dbReference>
<dbReference type="RefSeq" id="WP_166950144.1">
    <property type="nucleotide sequence ID" value="NZ_JAARLZ010000009.1"/>
</dbReference>
<dbReference type="Pfam" id="PF13462">
    <property type="entry name" value="Thioredoxin_4"/>
    <property type="match status" value="1"/>
</dbReference>
<gene>
    <name evidence="6" type="ORF">HBF25_16010</name>
</gene>
<reference evidence="6 7" key="1">
    <citation type="submission" date="2020-03" db="EMBL/GenBank/DDBJ databases">
        <authorList>
            <person name="Lai Q."/>
        </authorList>
    </citation>
    <scope>NUCLEOTIDE SEQUENCE [LARGE SCALE GENOMIC DNA]</scope>
    <source>
        <strain evidence="6 7">CCUG 25036</strain>
    </source>
</reference>
<evidence type="ECO:0000313" key="6">
    <source>
        <dbReference type="EMBL" id="NII07888.1"/>
    </source>
</evidence>
<evidence type="ECO:0000256" key="2">
    <source>
        <dbReference type="PIRNR" id="PIRNR001488"/>
    </source>
</evidence>
<comment type="similarity">
    <text evidence="2">Belongs to the thioredoxin family.</text>
</comment>
<dbReference type="PANTHER" id="PTHR35891">
    <property type="entry name" value="THIOL:DISULFIDE INTERCHANGE PROTEIN DSBA"/>
    <property type="match status" value="1"/>
</dbReference>
<dbReference type="PANTHER" id="PTHR35891:SF2">
    <property type="entry name" value="THIOL:DISULFIDE INTERCHANGE PROTEIN DSBA"/>
    <property type="match status" value="1"/>
</dbReference>
<dbReference type="InterPro" id="IPR023205">
    <property type="entry name" value="DsbA/DsbL"/>
</dbReference>
<dbReference type="GO" id="GO:0042597">
    <property type="term" value="C:periplasmic space"/>
    <property type="evidence" value="ECO:0007669"/>
    <property type="project" value="UniProtKB-SubCell"/>
</dbReference>
<dbReference type="PROSITE" id="PS51257">
    <property type="entry name" value="PROKAR_LIPOPROTEIN"/>
    <property type="match status" value="1"/>
</dbReference>
<evidence type="ECO:0000313" key="7">
    <source>
        <dbReference type="Proteomes" id="UP000490980"/>
    </source>
</evidence>
<keyword evidence="2" id="KW-0574">Periplasm</keyword>
<dbReference type="InterPro" id="IPR050824">
    <property type="entry name" value="Thiol_disulfide_DsbA"/>
</dbReference>
<proteinExistence type="inferred from homology"/>
<dbReference type="InterPro" id="IPR012336">
    <property type="entry name" value="Thioredoxin-like_fold"/>
</dbReference>
<name>A0A7X5UCE0_9GAMM</name>
<comment type="caution">
    <text evidence="6">The sequence shown here is derived from an EMBL/GenBank/DDBJ whole genome shotgun (WGS) entry which is preliminary data.</text>
</comment>
<keyword evidence="2" id="KW-1015">Disulfide bond</keyword>
<dbReference type="SUPFAM" id="SSF52833">
    <property type="entry name" value="Thioredoxin-like"/>
    <property type="match status" value="1"/>
</dbReference>
<dbReference type="PIRSF" id="PIRSF001488">
    <property type="entry name" value="Tdi_protein"/>
    <property type="match status" value="1"/>
</dbReference>
<organism evidence="6 7">
    <name type="scientific">Luteibacter anthropi</name>
    <dbReference type="NCBI Taxonomy" id="564369"/>
    <lineage>
        <taxon>Bacteria</taxon>
        <taxon>Pseudomonadati</taxon>
        <taxon>Pseudomonadota</taxon>
        <taxon>Gammaproteobacteria</taxon>
        <taxon>Lysobacterales</taxon>
        <taxon>Rhodanobacteraceae</taxon>
        <taxon>Luteibacter</taxon>
    </lineage>
</organism>
<evidence type="ECO:0000256" key="3">
    <source>
        <dbReference type="PIRSR" id="PIRSR001488-1"/>
    </source>
</evidence>
<sequence length="218" mass="24222">MFKRLSLLLVTLAMATACSAKPAEGAATFTDGTEYVTIPQASQQRLSKEGKVEVVEVFSFGCIHCAHYEDKVEALQKELPRDVVFHRVPAAFNDAWLPFAQAYYAAEKLVPANKLDESTDKLFKAKWDQHMPLNAIEEMADWYKQNYNVDSAKFVAVATGPEVKAKILADTKLIQAWGVDGTPTIVVDGKYRSASIKDFDQLNALAKYLVDRELKGGK</sequence>
<evidence type="ECO:0000259" key="5">
    <source>
        <dbReference type="PROSITE" id="PS51352"/>
    </source>
</evidence>
<evidence type="ECO:0000256" key="4">
    <source>
        <dbReference type="SAM" id="SignalP"/>
    </source>
</evidence>
<feature type="disulfide bond" description="Redox-active" evidence="3">
    <location>
        <begin position="62"/>
        <end position="65"/>
    </location>
</feature>
<keyword evidence="1 4" id="KW-0732">Signal</keyword>
<feature type="chain" id="PRO_5031049647" description="Thiol:disulfide interchange protein" evidence="4">
    <location>
        <begin position="23"/>
        <end position="218"/>
    </location>
</feature>
<evidence type="ECO:0000256" key="1">
    <source>
        <dbReference type="ARBA" id="ARBA00022729"/>
    </source>
</evidence>
<dbReference type="AlphaFoldDB" id="A0A7X5UCE0"/>
<feature type="domain" description="Thioredoxin" evidence="5">
    <location>
        <begin position="15"/>
        <end position="211"/>
    </location>
</feature>